<dbReference type="InterPro" id="IPR029017">
    <property type="entry name" value="Enolase-like_N"/>
</dbReference>
<dbReference type="InterPro" id="IPR013341">
    <property type="entry name" value="Mandelate_racemase_N_dom"/>
</dbReference>
<dbReference type="RefSeq" id="WP_183858480.1">
    <property type="nucleotide sequence ID" value="NZ_JACHOO010000012.1"/>
</dbReference>
<keyword evidence="2 6" id="KW-0479">Metal-binding</keyword>
<feature type="binding site" evidence="6">
    <location>
        <position position="176"/>
    </location>
    <ligand>
        <name>Mg(2+)</name>
        <dbReference type="ChEBI" id="CHEBI:18420"/>
    </ligand>
</feature>
<protein>
    <recommendedName>
        <fullName evidence="7">Dipeptide epimerase</fullName>
        <ecNumber evidence="7">5.1.1.-</ecNumber>
    </recommendedName>
</protein>
<comment type="similarity">
    <text evidence="1 7">Belongs to the mandelate racemase/muconate lactonizing enzyme family.</text>
</comment>
<comment type="caution">
    <text evidence="9">The sequence shown here is derived from an EMBL/GenBank/DDBJ whole genome shotgun (WGS) entry which is preliminary data.</text>
</comment>
<proteinExistence type="inferred from homology"/>
<dbReference type="CDD" id="cd03319">
    <property type="entry name" value="L-Ala-DL-Glu_epimerase"/>
    <property type="match status" value="1"/>
</dbReference>
<dbReference type="NCBIfam" id="NF042940">
    <property type="entry name" value="racemase_DgcA"/>
    <property type="match status" value="1"/>
</dbReference>
<evidence type="ECO:0000313" key="9">
    <source>
        <dbReference type="EMBL" id="MBB5755050.1"/>
    </source>
</evidence>
<evidence type="ECO:0000313" key="10">
    <source>
        <dbReference type="Proteomes" id="UP000523821"/>
    </source>
</evidence>
<feature type="active site" description="Proton acceptor; specific for (S)-substrate epimerization" evidence="5">
    <location>
        <position position="247"/>
    </location>
</feature>
<dbReference type="PANTHER" id="PTHR48080">
    <property type="entry name" value="D-GALACTONATE DEHYDRATASE-RELATED"/>
    <property type="match status" value="1"/>
</dbReference>
<organism evidence="9 10">
    <name type="scientific">Prosthecomicrobium pneumaticum</name>
    <dbReference type="NCBI Taxonomy" id="81895"/>
    <lineage>
        <taxon>Bacteria</taxon>
        <taxon>Pseudomonadati</taxon>
        <taxon>Pseudomonadota</taxon>
        <taxon>Alphaproteobacteria</taxon>
        <taxon>Hyphomicrobiales</taxon>
        <taxon>Kaistiaceae</taxon>
        <taxon>Prosthecomicrobium</taxon>
    </lineage>
</organism>
<gene>
    <name evidence="9" type="ORF">GGQ63_004148</name>
</gene>
<dbReference type="EMBL" id="JACHOO010000012">
    <property type="protein sequence ID" value="MBB5755050.1"/>
    <property type="molecule type" value="Genomic_DNA"/>
</dbReference>
<evidence type="ECO:0000256" key="6">
    <source>
        <dbReference type="PIRSR" id="PIRSR634603-3"/>
    </source>
</evidence>
<keyword evidence="4 7" id="KW-0413">Isomerase</keyword>
<dbReference type="InterPro" id="IPR034603">
    <property type="entry name" value="Dipeptide_epimerase"/>
</dbReference>
<dbReference type="SMART" id="SM00922">
    <property type="entry name" value="MR_MLE"/>
    <property type="match status" value="1"/>
</dbReference>
<accession>A0A7W9FQL6</accession>
<dbReference type="Pfam" id="PF13378">
    <property type="entry name" value="MR_MLE_C"/>
    <property type="match status" value="1"/>
</dbReference>
<evidence type="ECO:0000259" key="8">
    <source>
        <dbReference type="SMART" id="SM00922"/>
    </source>
</evidence>
<name>A0A7W9FQL6_9HYPH</name>
<dbReference type="InterPro" id="IPR013342">
    <property type="entry name" value="Mandelate_racemase_C"/>
</dbReference>
<feature type="domain" description="Mandelate racemase/muconate lactonizing enzyme C-terminal" evidence="8">
    <location>
        <begin position="132"/>
        <end position="223"/>
    </location>
</feature>
<dbReference type="InterPro" id="IPR036849">
    <property type="entry name" value="Enolase-like_C_sf"/>
</dbReference>
<comment type="cofactor">
    <cofactor evidence="6 7">
        <name>Mg(2+)</name>
        <dbReference type="ChEBI" id="CHEBI:18420"/>
    </cofactor>
    <text evidence="6 7">Binds 1 Mg(2+) ion per subunit.</text>
</comment>
<evidence type="ECO:0000256" key="2">
    <source>
        <dbReference type="ARBA" id="ARBA00022723"/>
    </source>
</evidence>
<feature type="binding site" evidence="6">
    <location>
        <position position="202"/>
    </location>
    <ligand>
        <name>Mg(2+)</name>
        <dbReference type="ChEBI" id="CHEBI:18420"/>
    </ligand>
</feature>
<sequence length="328" mass="33872">MTTRRVSVTIERFPIAGRFTIARGSRTEAVVVVATIEADGVTGRGECVPYARYGESVEGVAAAILAETEGLAAGLDRETLRRVMPPGAARNAIDCALFDLEAKTSGRPAAEIAGIAPPRPLVTAYTLSLDTPEAMETAALAAADRPLLKVKLGGAGDPERIRAVRRGAPKARLIADANEAWTIADFAQNMAACAAADVELIEQPLPAAEDAALADLARPVPVCADESLHVGGDLGGLAGRYDAVNVKLDKAGGLTEALVLIDAAVEAGFDVMVGCMLGSSLAMAPAVLAAQKARYVDLDGPLLLAADRTPGLVYRGSLVMPPDPALWG</sequence>
<dbReference type="Gene3D" id="3.30.390.10">
    <property type="entry name" value="Enolase-like, N-terminal domain"/>
    <property type="match status" value="1"/>
</dbReference>
<evidence type="ECO:0000256" key="4">
    <source>
        <dbReference type="ARBA" id="ARBA00023235"/>
    </source>
</evidence>
<evidence type="ECO:0000256" key="1">
    <source>
        <dbReference type="ARBA" id="ARBA00008031"/>
    </source>
</evidence>
<reference evidence="9 10" key="1">
    <citation type="submission" date="2020-08" db="EMBL/GenBank/DDBJ databases">
        <title>Genomic Encyclopedia of Type Strains, Phase IV (KMG-IV): sequencing the most valuable type-strain genomes for metagenomic binning, comparative biology and taxonomic classification.</title>
        <authorList>
            <person name="Goeker M."/>
        </authorList>
    </citation>
    <scope>NUCLEOTIDE SEQUENCE [LARGE SCALE GENOMIC DNA]</scope>
    <source>
        <strain evidence="9 10">DSM 16268</strain>
    </source>
</reference>
<feature type="binding site" evidence="6">
    <location>
        <position position="225"/>
    </location>
    <ligand>
        <name>Mg(2+)</name>
        <dbReference type="ChEBI" id="CHEBI:18420"/>
    </ligand>
</feature>
<keyword evidence="3 6" id="KW-0460">Magnesium</keyword>
<dbReference type="GO" id="GO:0046872">
    <property type="term" value="F:metal ion binding"/>
    <property type="evidence" value="ECO:0007669"/>
    <property type="project" value="UniProtKB-KW"/>
</dbReference>
<dbReference type="SFLD" id="SFLDG00180">
    <property type="entry name" value="muconate_cycloisomerase"/>
    <property type="match status" value="1"/>
</dbReference>
<dbReference type="Pfam" id="PF02746">
    <property type="entry name" value="MR_MLE_N"/>
    <property type="match status" value="1"/>
</dbReference>
<evidence type="ECO:0000256" key="5">
    <source>
        <dbReference type="PIRSR" id="PIRSR634603-1"/>
    </source>
</evidence>
<dbReference type="InterPro" id="IPR029065">
    <property type="entry name" value="Enolase_C-like"/>
</dbReference>
<dbReference type="PANTHER" id="PTHR48080:SF3">
    <property type="entry name" value="ENOLASE SUPERFAMILY MEMBER DDB_G0284701"/>
    <property type="match status" value="1"/>
</dbReference>
<dbReference type="SFLD" id="SFLDS00001">
    <property type="entry name" value="Enolase"/>
    <property type="match status" value="1"/>
</dbReference>
<dbReference type="InterPro" id="IPR034593">
    <property type="entry name" value="DgoD-like"/>
</dbReference>
<keyword evidence="10" id="KW-1185">Reference proteome</keyword>
<dbReference type="GO" id="GO:0016855">
    <property type="term" value="F:racemase and epimerase activity, acting on amino acids and derivatives"/>
    <property type="evidence" value="ECO:0007669"/>
    <property type="project" value="UniProtKB-UniRule"/>
</dbReference>
<dbReference type="SUPFAM" id="SSF51604">
    <property type="entry name" value="Enolase C-terminal domain-like"/>
    <property type="match status" value="1"/>
</dbReference>
<evidence type="ECO:0000256" key="3">
    <source>
        <dbReference type="ARBA" id="ARBA00022842"/>
    </source>
</evidence>
<dbReference type="Proteomes" id="UP000523821">
    <property type="component" value="Unassembled WGS sequence"/>
</dbReference>
<dbReference type="SFLD" id="SFLDF00010">
    <property type="entry name" value="dipeptide_epimerase"/>
    <property type="match status" value="1"/>
</dbReference>
<feature type="active site" description="Proton acceptor; specific for (R)-substrate epimerization" evidence="5">
    <location>
        <position position="151"/>
    </location>
</feature>
<dbReference type="AlphaFoldDB" id="A0A7W9FQL6"/>
<evidence type="ECO:0000256" key="7">
    <source>
        <dbReference type="RuleBase" id="RU366006"/>
    </source>
</evidence>
<dbReference type="SUPFAM" id="SSF54826">
    <property type="entry name" value="Enolase N-terminal domain-like"/>
    <property type="match status" value="1"/>
</dbReference>
<dbReference type="Gene3D" id="3.20.20.120">
    <property type="entry name" value="Enolase-like C-terminal domain"/>
    <property type="match status" value="1"/>
</dbReference>
<dbReference type="EC" id="5.1.1.-" evidence="7"/>